<dbReference type="Proteomes" id="UP000184510">
    <property type="component" value="Unassembled WGS sequence"/>
</dbReference>
<reference evidence="2 3" key="1">
    <citation type="submission" date="2016-11" db="EMBL/GenBank/DDBJ databases">
        <authorList>
            <person name="Jaros S."/>
            <person name="Januszkiewicz K."/>
            <person name="Wedrychowicz H."/>
        </authorList>
    </citation>
    <scope>NUCLEOTIDE SEQUENCE [LARGE SCALE GENOMIC DNA]</scope>
    <source>
        <strain evidence="2 3">DSM 18772</strain>
    </source>
</reference>
<dbReference type="InParanoid" id="A0A1M6C8F2"/>
<evidence type="ECO:0000256" key="1">
    <source>
        <dbReference type="SAM" id="MobiDB-lite"/>
    </source>
</evidence>
<dbReference type="AlphaFoldDB" id="A0A1M6C8F2"/>
<dbReference type="EMBL" id="FQYR01000002">
    <property type="protein sequence ID" value="SHI57044.1"/>
    <property type="molecule type" value="Genomic_DNA"/>
</dbReference>
<evidence type="ECO:0000313" key="2">
    <source>
        <dbReference type="EMBL" id="SHI57044.1"/>
    </source>
</evidence>
<sequence>MTSAQRALHPGGVMESSAGSATRGSATPGTGSKNKTTPEGWWNLTHLAGLHPDRICEIRAIRGGKRFIKQGFMAA</sequence>
<feature type="compositionally biased region" description="Low complexity" evidence="1">
    <location>
        <begin position="16"/>
        <end position="32"/>
    </location>
</feature>
<name>A0A1M6C8F2_9BACT</name>
<organism evidence="2 3">
    <name type="scientific">Rubritalea squalenifaciens DSM 18772</name>
    <dbReference type="NCBI Taxonomy" id="1123071"/>
    <lineage>
        <taxon>Bacteria</taxon>
        <taxon>Pseudomonadati</taxon>
        <taxon>Verrucomicrobiota</taxon>
        <taxon>Verrucomicrobiia</taxon>
        <taxon>Verrucomicrobiales</taxon>
        <taxon>Rubritaleaceae</taxon>
        <taxon>Rubritalea</taxon>
    </lineage>
</organism>
<protein>
    <submittedName>
        <fullName evidence="2">Uncharacterized protein</fullName>
    </submittedName>
</protein>
<dbReference type="RefSeq" id="WP_159434733.1">
    <property type="nucleotide sequence ID" value="NZ_FQYR01000002.1"/>
</dbReference>
<evidence type="ECO:0000313" key="3">
    <source>
        <dbReference type="Proteomes" id="UP000184510"/>
    </source>
</evidence>
<keyword evidence="3" id="KW-1185">Reference proteome</keyword>
<gene>
    <name evidence="2" type="ORF">SAMN02745181_0411</name>
</gene>
<feature type="region of interest" description="Disordered" evidence="1">
    <location>
        <begin position="1"/>
        <end position="40"/>
    </location>
</feature>
<proteinExistence type="predicted"/>
<accession>A0A1M6C8F2</accession>